<sequence>MNSRSANTTMKRKMMGNLKRASSLNVVNTTSVDNNPSYDYDKYLQALLKQVLIDKEIEQYTRVVENQISHQKEIIKEKENHLKEIQQGLLLQEQKEKLVIMINNLEKNMTTFINLTNEHEIQKHLEAIQGALEEASGTLTLINLKLTEGDQEQLAESVKKLLLASDIIMKSGRDFEGVHKLAEKSQNLLAIMQEVVEITNELTTMGTLGTQNVLQKLSDEFAKDY</sequence>
<proteinExistence type="predicted"/>
<evidence type="ECO:0000313" key="1">
    <source>
        <dbReference type="EMBL" id="CAG9859289.1"/>
    </source>
</evidence>
<reference evidence="1" key="1">
    <citation type="submission" date="2022-01" db="EMBL/GenBank/DDBJ databases">
        <authorList>
            <person name="King R."/>
        </authorList>
    </citation>
    <scope>NUCLEOTIDE SEQUENCE</scope>
</reference>
<keyword evidence="2" id="KW-1185">Reference proteome</keyword>
<protein>
    <submittedName>
        <fullName evidence="1">Uncharacterized protein</fullName>
    </submittedName>
</protein>
<dbReference type="AlphaFoldDB" id="A0A9N9TJF1"/>
<accession>A0A9N9TJF1</accession>
<organism evidence="1 2">
    <name type="scientific">Phyllotreta striolata</name>
    <name type="common">Striped flea beetle</name>
    <name type="synonym">Crioceris striolata</name>
    <dbReference type="NCBI Taxonomy" id="444603"/>
    <lineage>
        <taxon>Eukaryota</taxon>
        <taxon>Metazoa</taxon>
        <taxon>Ecdysozoa</taxon>
        <taxon>Arthropoda</taxon>
        <taxon>Hexapoda</taxon>
        <taxon>Insecta</taxon>
        <taxon>Pterygota</taxon>
        <taxon>Neoptera</taxon>
        <taxon>Endopterygota</taxon>
        <taxon>Coleoptera</taxon>
        <taxon>Polyphaga</taxon>
        <taxon>Cucujiformia</taxon>
        <taxon>Chrysomeloidea</taxon>
        <taxon>Chrysomelidae</taxon>
        <taxon>Galerucinae</taxon>
        <taxon>Alticini</taxon>
        <taxon>Phyllotreta</taxon>
    </lineage>
</organism>
<name>A0A9N9TJF1_PHYSR</name>
<dbReference type="Proteomes" id="UP001153712">
    <property type="component" value="Chromosome 2"/>
</dbReference>
<evidence type="ECO:0000313" key="2">
    <source>
        <dbReference type="Proteomes" id="UP001153712"/>
    </source>
</evidence>
<gene>
    <name evidence="1" type="ORF">PHYEVI_LOCUS5663</name>
</gene>
<dbReference type="EMBL" id="OU900095">
    <property type="protein sequence ID" value="CAG9859289.1"/>
    <property type="molecule type" value="Genomic_DNA"/>
</dbReference>
<dbReference type="OrthoDB" id="6774212at2759"/>